<dbReference type="Gene3D" id="3.30.40.10">
    <property type="entry name" value="Zinc/RING finger domain, C3HC4 (zinc finger)"/>
    <property type="match status" value="1"/>
</dbReference>
<dbReference type="Proteomes" id="UP000748756">
    <property type="component" value="Unassembled WGS sequence"/>
</dbReference>
<evidence type="ECO:0000259" key="10">
    <source>
        <dbReference type="PROSITE" id="PS51044"/>
    </source>
</evidence>
<keyword evidence="7" id="KW-0862">Zinc</keyword>
<reference evidence="12" key="1">
    <citation type="journal article" date="2020" name="Fungal Divers.">
        <title>Resolving the Mortierellaceae phylogeny through synthesis of multi-gene phylogenetics and phylogenomics.</title>
        <authorList>
            <person name="Vandepol N."/>
            <person name="Liber J."/>
            <person name="Desiro A."/>
            <person name="Na H."/>
            <person name="Kennedy M."/>
            <person name="Barry K."/>
            <person name="Grigoriev I.V."/>
            <person name="Miller A.N."/>
            <person name="O'Donnell K."/>
            <person name="Stajich J.E."/>
            <person name="Bonito G."/>
        </authorList>
    </citation>
    <scope>NUCLEOTIDE SEQUENCE</scope>
    <source>
        <strain evidence="12">NRRL 6426</strain>
    </source>
</reference>
<keyword evidence="6" id="KW-0833">Ubl conjugation pathway</keyword>
<feature type="region of interest" description="Disordered" evidence="9">
    <location>
        <begin position="422"/>
        <end position="446"/>
    </location>
</feature>
<feature type="compositionally biased region" description="Polar residues" evidence="9">
    <location>
        <begin position="236"/>
        <end position="252"/>
    </location>
</feature>
<keyword evidence="13" id="KW-1185">Reference proteome</keyword>
<evidence type="ECO:0000313" key="12">
    <source>
        <dbReference type="EMBL" id="KAF9156822.1"/>
    </source>
</evidence>
<dbReference type="GO" id="GO:0008270">
    <property type="term" value="F:zinc ion binding"/>
    <property type="evidence" value="ECO:0007669"/>
    <property type="project" value="UniProtKB-KW"/>
</dbReference>
<evidence type="ECO:0000256" key="2">
    <source>
        <dbReference type="ARBA" id="ARBA00005383"/>
    </source>
</evidence>
<evidence type="ECO:0000313" key="13">
    <source>
        <dbReference type="Proteomes" id="UP000748756"/>
    </source>
</evidence>
<evidence type="ECO:0000256" key="6">
    <source>
        <dbReference type="ARBA" id="ARBA00022786"/>
    </source>
</evidence>
<comment type="caution">
    <text evidence="12">The sequence shown here is derived from an EMBL/GenBank/DDBJ whole genome shotgun (WGS) entry which is preliminary data.</text>
</comment>
<feature type="compositionally biased region" description="Polar residues" evidence="9">
    <location>
        <begin position="269"/>
        <end position="280"/>
    </location>
</feature>
<feature type="domain" description="SP-RING-type" evidence="10">
    <location>
        <begin position="125"/>
        <end position="207"/>
    </location>
</feature>
<keyword evidence="5 8" id="KW-0863">Zinc-finger</keyword>
<name>A0A9P5S751_9FUNG</name>
<dbReference type="PROSITE" id="PS51044">
    <property type="entry name" value="ZF_SP_RING"/>
    <property type="match status" value="1"/>
</dbReference>
<dbReference type="InterPro" id="IPR023321">
    <property type="entry name" value="PINIT"/>
</dbReference>
<feature type="compositionally biased region" description="Low complexity" evidence="9">
    <location>
        <begin position="522"/>
        <end position="536"/>
    </location>
</feature>
<feature type="region of interest" description="Disordered" evidence="9">
    <location>
        <begin position="236"/>
        <end position="280"/>
    </location>
</feature>
<feature type="domain" description="PINIT" evidence="11">
    <location>
        <begin position="1"/>
        <end position="96"/>
    </location>
</feature>
<evidence type="ECO:0000256" key="4">
    <source>
        <dbReference type="ARBA" id="ARBA00022723"/>
    </source>
</evidence>
<dbReference type="GO" id="GO:0016925">
    <property type="term" value="P:protein sumoylation"/>
    <property type="evidence" value="ECO:0007669"/>
    <property type="project" value="TreeGrafter"/>
</dbReference>
<evidence type="ECO:0000256" key="8">
    <source>
        <dbReference type="PROSITE-ProRule" id="PRU00452"/>
    </source>
</evidence>
<dbReference type="InterPro" id="IPR013083">
    <property type="entry name" value="Znf_RING/FYVE/PHD"/>
</dbReference>
<feature type="compositionally biased region" description="Basic and acidic residues" evidence="9">
    <location>
        <begin position="301"/>
        <end position="313"/>
    </location>
</feature>
<dbReference type="InterPro" id="IPR004181">
    <property type="entry name" value="Znf_MIZ"/>
</dbReference>
<evidence type="ECO:0000256" key="1">
    <source>
        <dbReference type="ARBA" id="ARBA00004718"/>
    </source>
</evidence>
<proteinExistence type="inferred from homology"/>
<dbReference type="Pfam" id="PF02891">
    <property type="entry name" value="zf-MIZ"/>
    <property type="match status" value="1"/>
</dbReference>
<evidence type="ECO:0000256" key="7">
    <source>
        <dbReference type="ARBA" id="ARBA00022833"/>
    </source>
</evidence>
<evidence type="ECO:0000256" key="3">
    <source>
        <dbReference type="ARBA" id="ARBA00022679"/>
    </source>
</evidence>
<organism evidence="12 13">
    <name type="scientific">Linnemannia schmuckeri</name>
    <dbReference type="NCBI Taxonomy" id="64567"/>
    <lineage>
        <taxon>Eukaryota</taxon>
        <taxon>Fungi</taxon>
        <taxon>Fungi incertae sedis</taxon>
        <taxon>Mucoromycota</taxon>
        <taxon>Mortierellomycotina</taxon>
        <taxon>Mortierellomycetes</taxon>
        <taxon>Mortierellales</taxon>
        <taxon>Mortierellaceae</taxon>
        <taxon>Linnemannia</taxon>
    </lineage>
</organism>
<protein>
    <submittedName>
        <fullName evidence="12">SUMO ligase siz1</fullName>
    </submittedName>
</protein>
<accession>A0A9P5S751</accession>
<dbReference type="PROSITE" id="PS51466">
    <property type="entry name" value="PINIT"/>
    <property type="match status" value="1"/>
</dbReference>
<keyword evidence="3" id="KW-0808">Transferase</keyword>
<dbReference type="EMBL" id="JAAAUQ010000011">
    <property type="protein sequence ID" value="KAF9156822.1"/>
    <property type="molecule type" value="Genomic_DNA"/>
</dbReference>
<dbReference type="Pfam" id="PF14324">
    <property type="entry name" value="PINIT"/>
    <property type="match status" value="1"/>
</dbReference>
<dbReference type="OrthoDB" id="28127at2759"/>
<dbReference type="InterPro" id="IPR038654">
    <property type="entry name" value="PINIT_sf"/>
</dbReference>
<dbReference type="GO" id="GO:0061665">
    <property type="term" value="F:SUMO ligase activity"/>
    <property type="evidence" value="ECO:0007669"/>
    <property type="project" value="TreeGrafter"/>
</dbReference>
<feature type="region of interest" description="Disordered" evidence="9">
    <location>
        <begin position="471"/>
        <end position="536"/>
    </location>
</feature>
<gene>
    <name evidence="12" type="primary">SIZ1_1</name>
    <name evidence="12" type="ORF">BG015_000612</name>
</gene>
<keyword evidence="4" id="KW-0479">Metal-binding</keyword>
<dbReference type="PANTHER" id="PTHR10782:SF4">
    <property type="entry name" value="TONALLI, ISOFORM E"/>
    <property type="match status" value="1"/>
</dbReference>
<comment type="pathway">
    <text evidence="1">Protein modification; protein sumoylation.</text>
</comment>
<evidence type="ECO:0000256" key="9">
    <source>
        <dbReference type="SAM" id="MobiDB-lite"/>
    </source>
</evidence>
<dbReference type="AlphaFoldDB" id="A0A9P5S751"/>
<evidence type="ECO:0000259" key="11">
    <source>
        <dbReference type="PROSITE" id="PS51466"/>
    </source>
</evidence>
<comment type="similarity">
    <text evidence="2">Belongs to the PIAS family.</text>
</comment>
<dbReference type="PANTHER" id="PTHR10782">
    <property type="entry name" value="ZINC FINGER MIZ DOMAIN-CONTAINING PROTEIN"/>
    <property type="match status" value="1"/>
</dbReference>
<dbReference type="GO" id="GO:0000785">
    <property type="term" value="C:chromatin"/>
    <property type="evidence" value="ECO:0007669"/>
    <property type="project" value="TreeGrafter"/>
</dbReference>
<dbReference type="GO" id="GO:0016874">
    <property type="term" value="F:ligase activity"/>
    <property type="evidence" value="ECO:0007669"/>
    <property type="project" value="UniProtKB-KW"/>
</dbReference>
<dbReference type="CDD" id="cd16650">
    <property type="entry name" value="SP-RING_PIAS-like"/>
    <property type="match status" value="1"/>
</dbReference>
<evidence type="ECO:0000256" key="5">
    <source>
        <dbReference type="ARBA" id="ARBA00022771"/>
    </source>
</evidence>
<dbReference type="Gene3D" id="2.60.120.780">
    <property type="entry name" value="PINIT domain"/>
    <property type="match status" value="1"/>
</dbReference>
<feature type="compositionally biased region" description="Basic and acidic residues" evidence="9">
    <location>
        <begin position="423"/>
        <end position="446"/>
    </location>
</feature>
<feature type="region of interest" description="Disordered" evidence="9">
    <location>
        <begin position="293"/>
        <end position="322"/>
    </location>
</feature>
<feature type="region of interest" description="Disordered" evidence="9">
    <location>
        <begin position="617"/>
        <end position="671"/>
    </location>
</feature>
<sequence>MFPSNPHYSIMVFCASNDIPTSQRMLMEFPDDCYICVNKRTLDWRPHGVKNKPGTFTPVDITRFCHLQESGINHVELRYSSASKIFHASLHLVCLINTKTIVDSLIKEKFVSKEATYQALEKKIKDDDIMELSSTLSLKCPLGVQRIEVPCRSSKCQHLQCFDAFTFLGINERVQRWTCPVCNRIMDSWEEVIVDGYCVDILESTPKSLKSVNVHPDGRWEIPAAIIPIDIDDSSLLTDGESSSPGSVSYGTDSEPIYVIDDDDDEDNQGGSNSSYDNAVHGTTQADLSMEVEETEVNGAESRDNFRTSERQESQPARSYSLITISPTSALTLSQRSSRSRHVPEKSQFMDLTLCSPDDVIDLTSDNEDENEEEENEEELVLHRRKRSFVQPNNDHCNKINGPCNKINGITLTTKDISLTTNKKGDTGSDAVESRRVSNKHDNNKKAVDSLLTASSNIETNDAVMEALIQSRKSLPDETASTSRTSPKDPRRAVQGYPTHPYQTGDLQFTLPPTIPSPASVTSLSPSTSDRLSSPPNGDLTLLQLESAPFMISSLDTIMEGLSTHSDVFGVSESAIPSWSSYDPAFASLHLPHSSGTFGQKEETDGEGRLLSQVELSSNDGGREGEDFEIDGRVGSGVGDGEGSEERPRKRPYAASVPSSHLSPELDQDTSDRLKSVLKQYLATPDIFL</sequence>
<keyword evidence="12" id="KW-0436">Ligase</keyword>